<gene>
    <name evidence="2" type="ORF">RIF29_40160</name>
</gene>
<proteinExistence type="predicted"/>
<evidence type="ECO:0000313" key="3">
    <source>
        <dbReference type="Proteomes" id="UP001372338"/>
    </source>
</evidence>
<reference evidence="2 3" key="1">
    <citation type="submission" date="2024-01" db="EMBL/GenBank/DDBJ databases">
        <title>The genomes of 5 underutilized Papilionoideae crops provide insights into root nodulation and disease resistanc.</title>
        <authorList>
            <person name="Yuan L."/>
        </authorList>
    </citation>
    <scope>NUCLEOTIDE SEQUENCE [LARGE SCALE GENOMIC DNA]</scope>
    <source>
        <strain evidence="2">ZHUSHIDOU_FW_LH</strain>
        <tissue evidence="2">Leaf</tissue>
    </source>
</reference>
<dbReference type="AlphaFoldDB" id="A0AAN9E488"/>
<feature type="compositionally biased region" description="Polar residues" evidence="1">
    <location>
        <begin position="7"/>
        <end position="40"/>
    </location>
</feature>
<sequence length="69" mass="7371">MEEDLEGNNSNSKTQGNSCVSILTPKSGNKSNSKTQGNSCGSFLMGRLLVGMMRLMSFGAEVSKMCFLS</sequence>
<organism evidence="2 3">
    <name type="scientific">Crotalaria pallida</name>
    <name type="common">Smooth rattlebox</name>
    <name type="synonym">Crotalaria striata</name>
    <dbReference type="NCBI Taxonomy" id="3830"/>
    <lineage>
        <taxon>Eukaryota</taxon>
        <taxon>Viridiplantae</taxon>
        <taxon>Streptophyta</taxon>
        <taxon>Embryophyta</taxon>
        <taxon>Tracheophyta</taxon>
        <taxon>Spermatophyta</taxon>
        <taxon>Magnoliopsida</taxon>
        <taxon>eudicotyledons</taxon>
        <taxon>Gunneridae</taxon>
        <taxon>Pentapetalae</taxon>
        <taxon>rosids</taxon>
        <taxon>fabids</taxon>
        <taxon>Fabales</taxon>
        <taxon>Fabaceae</taxon>
        <taxon>Papilionoideae</taxon>
        <taxon>50 kb inversion clade</taxon>
        <taxon>genistoids sensu lato</taxon>
        <taxon>core genistoids</taxon>
        <taxon>Crotalarieae</taxon>
        <taxon>Crotalaria</taxon>
    </lineage>
</organism>
<keyword evidence="3" id="KW-1185">Reference proteome</keyword>
<protein>
    <submittedName>
        <fullName evidence="2">Uncharacterized protein</fullName>
    </submittedName>
</protein>
<accession>A0AAN9E488</accession>
<name>A0AAN9E488_CROPI</name>
<comment type="caution">
    <text evidence="2">The sequence shown here is derived from an EMBL/GenBank/DDBJ whole genome shotgun (WGS) entry which is preliminary data.</text>
</comment>
<evidence type="ECO:0000313" key="2">
    <source>
        <dbReference type="EMBL" id="KAK7245321.1"/>
    </source>
</evidence>
<feature type="region of interest" description="Disordered" evidence="1">
    <location>
        <begin position="1"/>
        <end position="40"/>
    </location>
</feature>
<evidence type="ECO:0000256" key="1">
    <source>
        <dbReference type="SAM" id="MobiDB-lite"/>
    </source>
</evidence>
<dbReference type="Proteomes" id="UP001372338">
    <property type="component" value="Unassembled WGS sequence"/>
</dbReference>
<dbReference type="EMBL" id="JAYWIO010000008">
    <property type="protein sequence ID" value="KAK7245321.1"/>
    <property type="molecule type" value="Genomic_DNA"/>
</dbReference>